<evidence type="ECO:0000313" key="2">
    <source>
        <dbReference type="Proteomes" id="UP000050525"/>
    </source>
</evidence>
<gene>
    <name evidence="1" type="ORF">Y1Q_0019659</name>
</gene>
<evidence type="ECO:0000313" key="1">
    <source>
        <dbReference type="EMBL" id="KYO47535.1"/>
    </source>
</evidence>
<reference evidence="1 2" key="1">
    <citation type="journal article" date="2012" name="Genome Biol.">
        <title>Sequencing three crocodilian genomes to illuminate the evolution of archosaurs and amniotes.</title>
        <authorList>
            <person name="St John J.A."/>
            <person name="Braun E.L."/>
            <person name="Isberg S.R."/>
            <person name="Miles L.G."/>
            <person name="Chong A.Y."/>
            <person name="Gongora J."/>
            <person name="Dalzell P."/>
            <person name="Moran C."/>
            <person name="Bed'hom B."/>
            <person name="Abzhanov A."/>
            <person name="Burgess S.C."/>
            <person name="Cooksey A.M."/>
            <person name="Castoe T.A."/>
            <person name="Crawford N.G."/>
            <person name="Densmore L.D."/>
            <person name="Drew J.C."/>
            <person name="Edwards S.V."/>
            <person name="Faircloth B.C."/>
            <person name="Fujita M.K."/>
            <person name="Greenwold M.J."/>
            <person name="Hoffmann F.G."/>
            <person name="Howard J.M."/>
            <person name="Iguchi T."/>
            <person name="Janes D.E."/>
            <person name="Khan S.Y."/>
            <person name="Kohno S."/>
            <person name="de Koning A.J."/>
            <person name="Lance S.L."/>
            <person name="McCarthy F.M."/>
            <person name="McCormack J.E."/>
            <person name="Merchant M.E."/>
            <person name="Peterson D.G."/>
            <person name="Pollock D.D."/>
            <person name="Pourmand N."/>
            <person name="Raney B.J."/>
            <person name="Roessler K.A."/>
            <person name="Sanford J.R."/>
            <person name="Sawyer R.H."/>
            <person name="Schmidt C.J."/>
            <person name="Triplett E.W."/>
            <person name="Tuberville T.D."/>
            <person name="Venegas-Anaya M."/>
            <person name="Howard J.T."/>
            <person name="Jarvis E.D."/>
            <person name="Guillette L.J.Jr."/>
            <person name="Glenn T.C."/>
            <person name="Green R.E."/>
            <person name="Ray D.A."/>
        </authorList>
    </citation>
    <scope>NUCLEOTIDE SEQUENCE [LARGE SCALE GENOMIC DNA]</scope>
    <source>
        <strain evidence="1">KSC_2009_1</strain>
    </source>
</reference>
<proteinExistence type="predicted"/>
<sequence length="78" mass="8742">MQFWKTPGLCFHVPAACKTPSDKITATWLGENKKTEQLSHMWLPRHKRELLGACTLSPRVAPGTRLGLQLELLSSSLQ</sequence>
<dbReference type="Proteomes" id="UP000050525">
    <property type="component" value="Unassembled WGS sequence"/>
</dbReference>
<keyword evidence="2" id="KW-1185">Reference proteome</keyword>
<dbReference type="AlphaFoldDB" id="A0A151PFI2"/>
<name>A0A151PFI2_ALLMI</name>
<dbReference type="EMBL" id="AKHW03000416">
    <property type="protein sequence ID" value="KYO47535.1"/>
    <property type="molecule type" value="Genomic_DNA"/>
</dbReference>
<accession>A0A151PFI2</accession>
<comment type="caution">
    <text evidence="1">The sequence shown here is derived from an EMBL/GenBank/DDBJ whole genome shotgun (WGS) entry which is preliminary data.</text>
</comment>
<organism evidence="1 2">
    <name type="scientific">Alligator mississippiensis</name>
    <name type="common">American alligator</name>
    <dbReference type="NCBI Taxonomy" id="8496"/>
    <lineage>
        <taxon>Eukaryota</taxon>
        <taxon>Metazoa</taxon>
        <taxon>Chordata</taxon>
        <taxon>Craniata</taxon>
        <taxon>Vertebrata</taxon>
        <taxon>Euteleostomi</taxon>
        <taxon>Archelosauria</taxon>
        <taxon>Archosauria</taxon>
        <taxon>Crocodylia</taxon>
        <taxon>Alligatoridae</taxon>
        <taxon>Alligatorinae</taxon>
        <taxon>Alligator</taxon>
    </lineage>
</organism>
<protein>
    <submittedName>
        <fullName evidence="1">Uncharacterized protein</fullName>
    </submittedName>
</protein>